<dbReference type="PROSITE" id="PS50112">
    <property type="entry name" value="PAS"/>
    <property type="match status" value="1"/>
</dbReference>
<dbReference type="Pfam" id="PF02518">
    <property type="entry name" value="HATPase_c"/>
    <property type="match status" value="1"/>
</dbReference>
<dbReference type="Proteomes" id="UP000199347">
    <property type="component" value="Unassembled WGS sequence"/>
</dbReference>
<dbReference type="AlphaFoldDB" id="A0A1G5M8K4"/>
<dbReference type="NCBIfam" id="TIGR00229">
    <property type="entry name" value="sensory_box"/>
    <property type="match status" value="1"/>
</dbReference>
<sequence>MQSEGRGLVEAMADERLAALVSDARPAMFFRLDDNRLGWLNPAAAERLGCGTAEEARALGLGSADPLKRDIRMLAKTAGETGSLGRLRLGRGFGAVPVVCQCQRVVIGGERGLLAVAIAAAHAPNPARMPAFFSGDGVVARLENASDLQGRALSPGKPQLVDDWAHEGRLRRASLVPVARETCLAIVDLESDLGPVAGGDLAAAAGLPQSSGEPIREDGDIETLKRPETDVPATDVEVFDTQASDPQTSETQAPDVPANDDDHDEIAEMSDREGPVSDDAPDDHDAPDHGAHAHDEETDLTEAVRRALPAWIADRLTTYDPEKHGAGEAPQEASSDENGDGAAEGAPALNDLSEADADDAPVAASPGEASPGEWSADDVSAESEEAETEAAADGLPEQQPGDEETARDEASPDTPAADEGAEAPEPAAEPAPVATLTRPVSVRFLWQSDASHRILFVSQGLTQLVGRNSEVVGETWDDAAARLRLDPTGRVAKAFHARDTWSGLTAWWPSEAGDVRIPAELTALPVFDADRAFQGFRGFGVLRPAEALKAEAFDLRFPEGAEMEEAPAGRHPREGEAPPNDNVVPIRSDVERLPEWSRLSTQEKRAFETIASALGARVTDLQPSSGSPIEERRDALKERHDKSAEEAEARAPATGPSEDAAPVVERSEGEGDDFAPTETRQDPESPSAEVSRMVPEAVPETPSEDTAPIEAPIEAPVTLSNAVLSSKVGELQAILDTALDGVIVLDAEGRVESLNRSAEALFGIEADAVVGNSFTELLEEESRVEAEAYLESLRMAGIKSLLNEGREVLGRTKGGPIPLFMTFGQVGSGERPRFCAVLRDITQWKETETRLQEARAEAERASSQKSDFLARISHEIRTPLNAIIGFAELMVDERFGPIENQRYREYLRDIRSSSEHVVSLVNDLLDIARVEAGKLDLDFSAVDLNTLARETVSLMQPQAGRHQVIIRTSLAPDLPSVVADARTLRQILLNLLSNSVKYTDAGGQVILSTRLEENGEVVLRMRDNGGGMSESELARAMEPFRQIITSAIGTGTGSGLGLPLTKALVEANRAQFVLKSARGEGTIAEVAFPATRVLFE</sequence>
<protein>
    <recommendedName>
        <fullName evidence="2">histidine kinase</fullName>
        <ecNumber evidence="2">2.7.13.3</ecNumber>
    </recommendedName>
</protein>
<dbReference type="SUPFAM" id="SSF55785">
    <property type="entry name" value="PYP-like sensor domain (PAS domain)"/>
    <property type="match status" value="1"/>
</dbReference>
<dbReference type="SUPFAM" id="SSF47384">
    <property type="entry name" value="Homodimeric domain of signal transducing histidine kinase"/>
    <property type="match status" value="1"/>
</dbReference>
<keyword evidence="6" id="KW-0902">Two-component regulatory system</keyword>
<dbReference type="Gene3D" id="3.30.565.10">
    <property type="entry name" value="Histidine kinase-like ATPase, C-terminal domain"/>
    <property type="match status" value="1"/>
</dbReference>
<evidence type="ECO:0000259" key="9">
    <source>
        <dbReference type="PROSITE" id="PS50109"/>
    </source>
</evidence>
<dbReference type="PANTHER" id="PTHR43047">
    <property type="entry name" value="TWO-COMPONENT HISTIDINE PROTEIN KINASE"/>
    <property type="match status" value="1"/>
</dbReference>
<evidence type="ECO:0000256" key="6">
    <source>
        <dbReference type="ARBA" id="ARBA00023012"/>
    </source>
</evidence>
<proteinExistence type="predicted"/>
<dbReference type="PANTHER" id="PTHR43047:SF72">
    <property type="entry name" value="OSMOSENSING HISTIDINE PROTEIN KINASE SLN1"/>
    <property type="match status" value="1"/>
</dbReference>
<keyword evidence="4" id="KW-0808">Transferase</keyword>
<keyword evidence="5" id="KW-0418">Kinase</keyword>
<dbReference type="GO" id="GO:0005886">
    <property type="term" value="C:plasma membrane"/>
    <property type="evidence" value="ECO:0007669"/>
    <property type="project" value="TreeGrafter"/>
</dbReference>
<dbReference type="SMART" id="SM00387">
    <property type="entry name" value="HATPase_c"/>
    <property type="match status" value="1"/>
</dbReference>
<feature type="region of interest" description="Disordered" evidence="8">
    <location>
        <begin position="564"/>
        <end position="589"/>
    </location>
</feature>
<keyword evidence="3" id="KW-0597">Phosphoprotein</keyword>
<dbReference type="InterPro" id="IPR003661">
    <property type="entry name" value="HisK_dim/P_dom"/>
</dbReference>
<feature type="coiled-coil region" evidence="7">
    <location>
        <begin position="841"/>
        <end position="871"/>
    </location>
</feature>
<feature type="domain" description="PAS" evidence="10">
    <location>
        <begin position="727"/>
        <end position="797"/>
    </location>
</feature>
<evidence type="ECO:0000256" key="2">
    <source>
        <dbReference type="ARBA" id="ARBA00012438"/>
    </source>
</evidence>
<dbReference type="InterPro" id="IPR036890">
    <property type="entry name" value="HATPase_C_sf"/>
</dbReference>
<feature type="compositionally biased region" description="Basic and acidic residues" evidence="8">
    <location>
        <begin position="214"/>
        <end position="229"/>
    </location>
</feature>
<evidence type="ECO:0000256" key="5">
    <source>
        <dbReference type="ARBA" id="ARBA00022777"/>
    </source>
</evidence>
<feature type="region of interest" description="Disordered" evidence="8">
    <location>
        <begin position="618"/>
        <end position="707"/>
    </location>
</feature>
<dbReference type="Pfam" id="PF00512">
    <property type="entry name" value="HisKA"/>
    <property type="match status" value="1"/>
</dbReference>
<feature type="compositionally biased region" description="Acidic residues" evidence="8">
    <location>
        <begin position="258"/>
        <end position="268"/>
    </location>
</feature>
<dbReference type="CDD" id="cd00082">
    <property type="entry name" value="HisKA"/>
    <property type="match status" value="1"/>
</dbReference>
<dbReference type="InterPro" id="IPR003594">
    <property type="entry name" value="HATPase_dom"/>
</dbReference>
<dbReference type="FunFam" id="1.10.287.130:FF:000001">
    <property type="entry name" value="Two-component sensor histidine kinase"/>
    <property type="match status" value="1"/>
</dbReference>
<feature type="compositionally biased region" description="Basic and acidic residues" evidence="8">
    <location>
        <begin position="567"/>
        <end position="576"/>
    </location>
</feature>
<feature type="compositionally biased region" description="Basic and acidic residues" evidence="8">
    <location>
        <begin position="283"/>
        <end position="295"/>
    </location>
</feature>
<dbReference type="RefSeq" id="WP_244514348.1">
    <property type="nucleotide sequence ID" value="NZ_FMVW01000001.1"/>
</dbReference>
<dbReference type="SMART" id="SM00388">
    <property type="entry name" value="HisKA"/>
    <property type="match status" value="1"/>
</dbReference>
<dbReference type="SMART" id="SM00091">
    <property type="entry name" value="PAS"/>
    <property type="match status" value="1"/>
</dbReference>
<dbReference type="InterPro" id="IPR035965">
    <property type="entry name" value="PAS-like_dom_sf"/>
</dbReference>
<gene>
    <name evidence="11" type="ORF">SAMN03080610_00265</name>
</gene>
<dbReference type="InterPro" id="IPR004358">
    <property type="entry name" value="Sig_transdc_His_kin-like_C"/>
</dbReference>
<accession>A0A1G5M8K4</accession>
<dbReference type="GO" id="GO:0006355">
    <property type="term" value="P:regulation of DNA-templated transcription"/>
    <property type="evidence" value="ECO:0007669"/>
    <property type="project" value="InterPro"/>
</dbReference>
<keyword evidence="7" id="KW-0175">Coiled coil</keyword>
<dbReference type="InterPro" id="IPR005467">
    <property type="entry name" value="His_kinase_dom"/>
</dbReference>
<feature type="domain" description="Histidine kinase" evidence="9">
    <location>
        <begin position="871"/>
        <end position="1092"/>
    </location>
</feature>
<feature type="region of interest" description="Disordered" evidence="8">
    <location>
        <begin position="204"/>
        <end position="434"/>
    </location>
</feature>
<evidence type="ECO:0000313" key="12">
    <source>
        <dbReference type="Proteomes" id="UP000199347"/>
    </source>
</evidence>
<dbReference type="CDD" id="cd00130">
    <property type="entry name" value="PAS"/>
    <property type="match status" value="1"/>
</dbReference>
<evidence type="ECO:0000256" key="7">
    <source>
        <dbReference type="SAM" id="Coils"/>
    </source>
</evidence>
<evidence type="ECO:0000256" key="3">
    <source>
        <dbReference type="ARBA" id="ARBA00022553"/>
    </source>
</evidence>
<feature type="compositionally biased region" description="Low complexity" evidence="8">
    <location>
        <begin position="415"/>
        <end position="434"/>
    </location>
</feature>
<dbReference type="InterPro" id="IPR036097">
    <property type="entry name" value="HisK_dim/P_sf"/>
</dbReference>
<dbReference type="Gene3D" id="1.10.287.130">
    <property type="match status" value="1"/>
</dbReference>
<name>A0A1G5M8K4_AFIMA</name>
<evidence type="ECO:0000259" key="10">
    <source>
        <dbReference type="PROSITE" id="PS50112"/>
    </source>
</evidence>
<feature type="compositionally biased region" description="Acidic residues" evidence="8">
    <location>
        <begin position="375"/>
        <end position="390"/>
    </location>
</feature>
<dbReference type="STRING" id="1120955.SAMN03080610_00265"/>
<dbReference type="GO" id="GO:0009927">
    <property type="term" value="F:histidine phosphotransfer kinase activity"/>
    <property type="evidence" value="ECO:0007669"/>
    <property type="project" value="TreeGrafter"/>
</dbReference>
<dbReference type="EMBL" id="FMVW01000001">
    <property type="protein sequence ID" value="SCZ21436.1"/>
    <property type="molecule type" value="Genomic_DNA"/>
</dbReference>
<dbReference type="PROSITE" id="PS50109">
    <property type="entry name" value="HIS_KIN"/>
    <property type="match status" value="1"/>
</dbReference>
<feature type="compositionally biased region" description="Polar residues" evidence="8">
    <location>
        <begin position="241"/>
        <end position="252"/>
    </location>
</feature>
<dbReference type="SUPFAM" id="SSF55874">
    <property type="entry name" value="ATPase domain of HSP90 chaperone/DNA topoisomerase II/histidine kinase"/>
    <property type="match status" value="1"/>
</dbReference>
<dbReference type="PRINTS" id="PR00344">
    <property type="entry name" value="BCTRLSENSOR"/>
</dbReference>
<evidence type="ECO:0000256" key="8">
    <source>
        <dbReference type="SAM" id="MobiDB-lite"/>
    </source>
</evidence>
<comment type="catalytic activity">
    <reaction evidence="1">
        <text>ATP + protein L-histidine = ADP + protein N-phospho-L-histidine.</text>
        <dbReference type="EC" id="2.7.13.3"/>
    </reaction>
</comment>
<keyword evidence="12" id="KW-1185">Reference proteome</keyword>
<evidence type="ECO:0000256" key="1">
    <source>
        <dbReference type="ARBA" id="ARBA00000085"/>
    </source>
</evidence>
<organism evidence="11 12">
    <name type="scientific">Afifella marina DSM 2698</name>
    <dbReference type="NCBI Taxonomy" id="1120955"/>
    <lineage>
        <taxon>Bacteria</taxon>
        <taxon>Pseudomonadati</taxon>
        <taxon>Pseudomonadota</taxon>
        <taxon>Alphaproteobacteria</taxon>
        <taxon>Hyphomicrobiales</taxon>
        <taxon>Afifellaceae</taxon>
        <taxon>Afifella</taxon>
    </lineage>
</organism>
<evidence type="ECO:0000256" key="4">
    <source>
        <dbReference type="ARBA" id="ARBA00022679"/>
    </source>
</evidence>
<dbReference type="Pfam" id="PF00989">
    <property type="entry name" value="PAS"/>
    <property type="match status" value="1"/>
</dbReference>
<dbReference type="GO" id="GO:0000155">
    <property type="term" value="F:phosphorelay sensor kinase activity"/>
    <property type="evidence" value="ECO:0007669"/>
    <property type="project" value="InterPro"/>
</dbReference>
<feature type="compositionally biased region" description="Basic and acidic residues" evidence="8">
    <location>
        <begin position="629"/>
        <end position="649"/>
    </location>
</feature>
<reference evidence="11 12" key="1">
    <citation type="submission" date="2016-10" db="EMBL/GenBank/DDBJ databases">
        <authorList>
            <person name="de Groot N.N."/>
        </authorList>
    </citation>
    <scope>NUCLEOTIDE SEQUENCE [LARGE SCALE GENOMIC DNA]</scope>
    <source>
        <strain evidence="11 12">DSM 2698</strain>
    </source>
</reference>
<dbReference type="Gene3D" id="3.30.450.20">
    <property type="entry name" value="PAS domain"/>
    <property type="match status" value="1"/>
</dbReference>
<dbReference type="InterPro" id="IPR013767">
    <property type="entry name" value="PAS_fold"/>
</dbReference>
<dbReference type="InterPro" id="IPR000014">
    <property type="entry name" value="PAS"/>
</dbReference>
<evidence type="ECO:0000313" key="11">
    <source>
        <dbReference type="EMBL" id="SCZ21436.1"/>
    </source>
</evidence>
<dbReference type="EC" id="2.7.13.3" evidence="2"/>